<organism evidence="2 3">
    <name type="scientific">Haloferax profundi</name>
    <dbReference type="NCBI Taxonomy" id="1544718"/>
    <lineage>
        <taxon>Archaea</taxon>
        <taxon>Methanobacteriati</taxon>
        <taxon>Methanobacteriota</taxon>
        <taxon>Stenosarchaea group</taxon>
        <taxon>Halobacteria</taxon>
        <taxon>Halobacteriales</taxon>
        <taxon>Haloferacaceae</taxon>
        <taxon>Haloferax</taxon>
    </lineage>
</organism>
<dbReference type="EMBL" id="LOPV01000039">
    <property type="protein sequence ID" value="KTG30623.1"/>
    <property type="molecule type" value="Genomic_DNA"/>
</dbReference>
<name>A0A0W1SW34_9EURY</name>
<keyword evidence="1" id="KW-1133">Transmembrane helix</keyword>
<dbReference type="OrthoDB" id="221164at2157"/>
<sequence>MHIELVVAKVVTMALGFLIAYQAYKGYAEYGSEPMLFVAIGFLLISVGAVIEGVLFEVVGLSLFHAGTIQTSIVALGMLSVLYSLYGLRYSGGES</sequence>
<protein>
    <submittedName>
        <fullName evidence="2">Uncharacterized protein</fullName>
    </submittedName>
</protein>
<feature type="transmembrane region" description="Helical" evidence="1">
    <location>
        <begin position="62"/>
        <end position="86"/>
    </location>
</feature>
<feature type="transmembrane region" description="Helical" evidence="1">
    <location>
        <begin position="36"/>
        <end position="56"/>
    </location>
</feature>
<keyword evidence="1" id="KW-0472">Membrane</keyword>
<evidence type="ECO:0000256" key="1">
    <source>
        <dbReference type="SAM" id="Phobius"/>
    </source>
</evidence>
<proteinExistence type="predicted"/>
<dbReference type="AlphaFoldDB" id="A0A0W1SW34"/>
<comment type="caution">
    <text evidence="2">The sequence shown here is derived from an EMBL/GenBank/DDBJ whole genome shotgun (WGS) entry which is preliminary data.</text>
</comment>
<dbReference type="InterPro" id="IPR055943">
    <property type="entry name" value="DUF7521"/>
</dbReference>
<accession>A0A0W1SW34</accession>
<keyword evidence="3" id="KW-1185">Reference proteome</keyword>
<keyword evidence="1" id="KW-0812">Transmembrane</keyword>
<evidence type="ECO:0000313" key="2">
    <source>
        <dbReference type="EMBL" id="KTG30623.1"/>
    </source>
</evidence>
<reference evidence="2 3" key="1">
    <citation type="submission" date="2015-12" db="EMBL/GenBank/DDBJ databases">
        <title>Haloferax profundi sp. nov. isolated from the Discovery deep brine-seawater interface in the Red Sea.</title>
        <authorList>
            <person name="Zhang G."/>
            <person name="Stingl U."/>
            <person name="Rashid M."/>
        </authorList>
    </citation>
    <scope>NUCLEOTIDE SEQUENCE [LARGE SCALE GENOMIC DNA]</scope>
    <source>
        <strain evidence="2 3">SB29</strain>
    </source>
</reference>
<feature type="transmembrane region" description="Helical" evidence="1">
    <location>
        <begin position="6"/>
        <end position="24"/>
    </location>
</feature>
<dbReference type="RefSeq" id="WP_058570858.1">
    <property type="nucleotide sequence ID" value="NZ_LOPV01000039.1"/>
</dbReference>
<dbReference type="Proteomes" id="UP000053157">
    <property type="component" value="Unassembled WGS sequence"/>
</dbReference>
<dbReference type="Pfam" id="PF24365">
    <property type="entry name" value="DUF7521"/>
    <property type="match status" value="1"/>
</dbReference>
<evidence type="ECO:0000313" key="3">
    <source>
        <dbReference type="Proteomes" id="UP000053157"/>
    </source>
</evidence>
<gene>
    <name evidence="2" type="ORF">AUR66_07070</name>
</gene>